<evidence type="ECO:0000313" key="2">
    <source>
        <dbReference type="EMBL" id="VDC28664.1"/>
    </source>
</evidence>
<sequence>MSDDKTIPHFNVNTTHYDPLPEFDGGQAVLYRSADGKRLAGSFKEKGTHKMKMPFDEFIYLIAGGCTITVEGGEKVVLGAGDACYLREGQVVTFEMTDDFHDVTVLISDQAFNHVPEDH</sequence>
<dbReference type="SUPFAM" id="SSF51182">
    <property type="entry name" value="RmlC-like cupins"/>
    <property type="match status" value="1"/>
</dbReference>
<organism evidence="2 3">
    <name type="scientific">Pseudogemmobacter humi</name>
    <dbReference type="NCBI Taxonomy" id="2483812"/>
    <lineage>
        <taxon>Bacteria</taxon>
        <taxon>Pseudomonadati</taxon>
        <taxon>Pseudomonadota</taxon>
        <taxon>Alphaproteobacteria</taxon>
        <taxon>Rhodobacterales</taxon>
        <taxon>Paracoccaceae</taxon>
        <taxon>Pseudogemmobacter</taxon>
    </lineage>
</organism>
<dbReference type="Pfam" id="PF05899">
    <property type="entry name" value="Cupin_3"/>
    <property type="match status" value="1"/>
</dbReference>
<dbReference type="InterPro" id="IPR008579">
    <property type="entry name" value="UGlyAH_Cupin_dom"/>
</dbReference>
<dbReference type="RefSeq" id="WP_124086977.1">
    <property type="nucleotide sequence ID" value="NZ_UXAW01000070.1"/>
</dbReference>
<feature type="domain" description="(S)-ureidoglycine aminohydrolase cupin" evidence="1">
    <location>
        <begin position="45"/>
        <end position="97"/>
    </location>
</feature>
<dbReference type="EMBL" id="UXAW01000070">
    <property type="protein sequence ID" value="VDC28664.1"/>
    <property type="molecule type" value="Genomic_DNA"/>
</dbReference>
<dbReference type="Proteomes" id="UP000277498">
    <property type="component" value="Unassembled WGS sequence"/>
</dbReference>
<dbReference type="InterPro" id="IPR014710">
    <property type="entry name" value="RmlC-like_jellyroll"/>
</dbReference>
<name>A0A3P5XCT9_9RHOB</name>
<dbReference type="InterPro" id="IPR011051">
    <property type="entry name" value="RmlC_Cupin_sf"/>
</dbReference>
<proteinExistence type="predicted"/>
<keyword evidence="3" id="KW-1185">Reference proteome</keyword>
<dbReference type="OrthoDB" id="9799053at2"/>
<evidence type="ECO:0000259" key="1">
    <source>
        <dbReference type="Pfam" id="PF05899"/>
    </source>
</evidence>
<dbReference type="Gene3D" id="2.60.120.10">
    <property type="entry name" value="Jelly Rolls"/>
    <property type="match status" value="1"/>
</dbReference>
<accession>A0A3P5XCT9</accession>
<gene>
    <name evidence="2" type="ORF">XINFAN_02230</name>
</gene>
<protein>
    <recommendedName>
        <fullName evidence="1">(S)-ureidoglycine aminohydrolase cupin domain-containing protein</fullName>
    </recommendedName>
</protein>
<reference evidence="2 3" key="1">
    <citation type="submission" date="2018-11" db="EMBL/GenBank/DDBJ databases">
        <authorList>
            <person name="Criscuolo A."/>
        </authorList>
    </citation>
    <scope>NUCLEOTIDE SEQUENCE [LARGE SCALE GENOMIC DNA]</scope>
    <source>
        <strain evidence="2">ACIP111625</strain>
    </source>
</reference>
<dbReference type="AlphaFoldDB" id="A0A3P5XCT9"/>
<evidence type="ECO:0000313" key="3">
    <source>
        <dbReference type="Proteomes" id="UP000277498"/>
    </source>
</evidence>